<comment type="caution">
    <text evidence="2">The sequence shown here is derived from an EMBL/GenBank/DDBJ whole genome shotgun (WGS) entry which is preliminary data.</text>
</comment>
<gene>
    <name evidence="2" type="ORF">PM10SUCC1_06050</name>
</gene>
<dbReference type="EMBL" id="BSDY01000002">
    <property type="protein sequence ID" value="GLI55090.1"/>
    <property type="molecule type" value="Genomic_DNA"/>
</dbReference>
<keyword evidence="3" id="KW-1185">Reference proteome</keyword>
<evidence type="ECO:0000313" key="2">
    <source>
        <dbReference type="EMBL" id="GLI55090.1"/>
    </source>
</evidence>
<organism evidence="2 3">
    <name type="scientific">Propionigenium maris DSM 9537</name>
    <dbReference type="NCBI Taxonomy" id="1123000"/>
    <lineage>
        <taxon>Bacteria</taxon>
        <taxon>Fusobacteriati</taxon>
        <taxon>Fusobacteriota</taxon>
        <taxon>Fusobacteriia</taxon>
        <taxon>Fusobacteriales</taxon>
        <taxon>Fusobacteriaceae</taxon>
        <taxon>Propionigenium</taxon>
    </lineage>
</organism>
<dbReference type="Proteomes" id="UP001144471">
    <property type="component" value="Unassembled WGS sequence"/>
</dbReference>
<reference evidence="2" key="1">
    <citation type="submission" date="2022-12" db="EMBL/GenBank/DDBJ databases">
        <title>Reference genome sequencing for broad-spectrum identification of bacterial and archaeal isolates by mass spectrometry.</title>
        <authorList>
            <person name="Sekiguchi Y."/>
            <person name="Tourlousse D.M."/>
        </authorList>
    </citation>
    <scope>NUCLEOTIDE SEQUENCE</scope>
    <source>
        <strain evidence="2">10succ1</strain>
    </source>
</reference>
<keyword evidence="1" id="KW-1133">Transmembrane helix</keyword>
<name>A0A9W6GJ33_9FUSO</name>
<evidence type="ECO:0000256" key="1">
    <source>
        <dbReference type="SAM" id="Phobius"/>
    </source>
</evidence>
<evidence type="ECO:0000313" key="3">
    <source>
        <dbReference type="Proteomes" id="UP001144471"/>
    </source>
</evidence>
<proteinExistence type="predicted"/>
<keyword evidence="1" id="KW-0472">Membrane</keyword>
<dbReference type="RefSeq" id="WP_281833341.1">
    <property type="nucleotide sequence ID" value="NZ_BSDY01000002.1"/>
</dbReference>
<keyword evidence="1" id="KW-0812">Transmembrane</keyword>
<protein>
    <submittedName>
        <fullName evidence="2">Uncharacterized protein</fullName>
    </submittedName>
</protein>
<sequence>MNSYTLQFLYVVFIIFFIGSYVFESYKIKIQLIRFIDFYNSYLKTVINIKIEGDYFNGKDRLWHGKDSIEKINEDDLLFLFTRSLVSVLIDREKAKIISYFYFSDEFKILGELGTKISPEVNGFLEDKRLEKILKRYWKG</sequence>
<feature type="transmembrane region" description="Helical" evidence="1">
    <location>
        <begin position="6"/>
        <end position="23"/>
    </location>
</feature>
<dbReference type="AlphaFoldDB" id="A0A9W6GJ33"/>
<accession>A0A9W6GJ33</accession>